<dbReference type="PANTHER" id="PTHR45920:SF7">
    <property type="entry name" value="FORMIN-G"/>
    <property type="match status" value="1"/>
</dbReference>
<keyword evidence="2" id="KW-0175">Coiled coil</keyword>
<keyword evidence="6" id="KW-1185">Reference proteome</keyword>
<gene>
    <name evidence="5" type="ORF">LOTGIDRAFT_159891</name>
</gene>
<evidence type="ECO:0000256" key="1">
    <source>
        <dbReference type="ARBA" id="ARBA00005271"/>
    </source>
</evidence>
<dbReference type="HOGENOM" id="CLU_376568_0_0_1"/>
<dbReference type="KEGG" id="lgi:LOTGIDRAFT_159891"/>
<dbReference type="GO" id="GO:0051015">
    <property type="term" value="F:actin filament binding"/>
    <property type="evidence" value="ECO:0007669"/>
    <property type="project" value="TreeGrafter"/>
</dbReference>
<dbReference type="OrthoDB" id="427644at2759"/>
<evidence type="ECO:0000313" key="5">
    <source>
        <dbReference type="EMBL" id="ESO96477.1"/>
    </source>
</evidence>
<name>V4AHU6_LOTGI</name>
<evidence type="ECO:0000256" key="3">
    <source>
        <dbReference type="SAM" id="MobiDB-lite"/>
    </source>
</evidence>
<dbReference type="SMART" id="SM00498">
    <property type="entry name" value="FH2"/>
    <property type="match status" value="1"/>
</dbReference>
<feature type="compositionally biased region" description="Pro residues" evidence="3">
    <location>
        <begin position="165"/>
        <end position="177"/>
    </location>
</feature>
<evidence type="ECO:0000259" key="4">
    <source>
        <dbReference type="PROSITE" id="PS51444"/>
    </source>
</evidence>
<dbReference type="PROSITE" id="PS51444">
    <property type="entry name" value="FH2"/>
    <property type="match status" value="1"/>
</dbReference>
<protein>
    <recommendedName>
        <fullName evidence="4">FH2 domain-containing protein</fullName>
    </recommendedName>
</protein>
<feature type="compositionally biased region" description="Pro residues" evidence="3">
    <location>
        <begin position="234"/>
        <end position="279"/>
    </location>
</feature>
<dbReference type="GO" id="GO:0030866">
    <property type="term" value="P:cortical actin cytoskeleton organization"/>
    <property type="evidence" value="ECO:0007669"/>
    <property type="project" value="TreeGrafter"/>
</dbReference>
<dbReference type="InterPro" id="IPR015425">
    <property type="entry name" value="FH2_Formin"/>
</dbReference>
<sequence length="737" mass="83445">MGNFGSRKKVGKYGLEDQGNYRRINQLRHNSYDYLSEDENYVELEKVKNEYTVKIEECKARIYDLQREVAHYQVLAGIEKLTQEALNQAQIAGEEEQPFSTYQLNGYENGSKSDLYEPGERIIALTGTPQRNNTLDYNNQITPECVRNASSFPQRTTPEDHQFPPLHPPPELVPTPKKPIVSPLGNVVPPKDSTSASNVSDGVHPPPAPSLSEGQKKYPQSGPFEPNVSQTPQSAPPPPPPPAIGGGPPPPPPLPPGMGPPPPPPLPGMGPPPPPPLPGAPGSLIKAKGPSKPVISPKSPMKPLFWQRLQVHVLKQREKKLNEHRLFWEKVEEPHIDLDEFDSMFCKLPVEKKTKTNNTKKKDKTKQVAKIIDAKRSQTIGIFLSSLKLEMADIENAILNLDTSVIDQDKLKTIYDMKPTDDESKMIIKFISKNPDTPLDKPDQFLHDLVQIPDYSERIFCFIFQSTFQEEISVIDSKLHNLKMTCEDLTEGSGVQRIFGLILTFGNYMNGGSRTRGQADGFGLEILPKIRDVKGKDNRTSLLQYVVYKYIERYEREDAGTDHVKLPLPDPSDISQASLVNFDDIKKDLKRIKKDFESAEKRAEKVLQSKESVNCKEPFSTVMSTFFVKGKQEFSELEELLQECFKKFEETVIFFCVKAKSGEKEVTPGYFFSFWSSFCQEFKICWKKEQQKIVKERIKEAENHVKRLTEEKKMILVQTRSKKAGGLKDRLAKQGMF</sequence>
<dbReference type="PRINTS" id="PR01217">
    <property type="entry name" value="PRICHEXTENSN"/>
</dbReference>
<organism evidence="5 6">
    <name type="scientific">Lottia gigantea</name>
    <name type="common">Giant owl limpet</name>
    <dbReference type="NCBI Taxonomy" id="225164"/>
    <lineage>
        <taxon>Eukaryota</taxon>
        <taxon>Metazoa</taxon>
        <taxon>Spiralia</taxon>
        <taxon>Lophotrochozoa</taxon>
        <taxon>Mollusca</taxon>
        <taxon>Gastropoda</taxon>
        <taxon>Patellogastropoda</taxon>
        <taxon>Lottioidea</taxon>
        <taxon>Lottiidae</taxon>
        <taxon>Lottia</taxon>
    </lineage>
</organism>
<accession>V4AHU6</accession>
<dbReference type="InterPro" id="IPR042201">
    <property type="entry name" value="FH2_Formin_sf"/>
</dbReference>
<dbReference type="SUPFAM" id="SSF101447">
    <property type="entry name" value="Formin homology 2 domain (FH2 domain)"/>
    <property type="match status" value="1"/>
</dbReference>
<feature type="domain" description="FH2" evidence="4">
    <location>
        <begin position="291"/>
        <end position="708"/>
    </location>
</feature>
<feature type="region of interest" description="Disordered" evidence="3">
    <location>
        <begin position="150"/>
        <end position="299"/>
    </location>
</feature>
<dbReference type="Gene3D" id="1.20.58.2220">
    <property type="entry name" value="Formin, FH2 domain"/>
    <property type="match status" value="1"/>
</dbReference>
<evidence type="ECO:0000256" key="2">
    <source>
        <dbReference type="SAM" id="Coils"/>
    </source>
</evidence>
<reference evidence="5 6" key="1">
    <citation type="journal article" date="2013" name="Nature">
        <title>Insights into bilaterian evolution from three spiralian genomes.</title>
        <authorList>
            <person name="Simakov O."/>
            <person name="Marletaz F."/>
            <person name="Cho S.J."/>
            <person name="Edsinger-Gonzales E."/>
            <person name="Havlak P."/>
            <person name="Hellsten U."/>
            <person name="Kuo D.H."/>
            <person name="Larsson T."/>
            <person name="Lv J."/>
            <person name="Arendt D."/>
            <person name="Savage R."/>
            <person name="Osoegawa K."/>
            <person name="de Jong P."/>
            <person name="Grimwood J."/>
            <person name="Chapman J.A."/>
            <person name="Shapiro H."/>
            <person name="Aerts A."/>
            <person name="Otillar R.P."/>
            <person name="Terry A.Y."/>
            <person name="Boore J.L."/>
            <person name="Grigoriev I.V."/>
            <person name="Lindberg D.R."/>
            <person name="Seaver E.C."/>
            <person name="Weisblat D.A."/>
            <person name="Putnam N.H."/>
            <person name="Rokhsar D.S."/>
        </authorList>
    </citation>
    <scope>NUCLEOTIDE SEQUENCE [LARGE SCALE GENOMIC DNA]</scope>
</reference>
<dbReference type="STRING" id="225164.V4AHU6"/>
<dbReference type="EMBL" id="KB201459">
    <property type="protein sequence ID" value="ESO96477.1"/>
    <property type="molecule type" value="Genomic_DNA"/>
</dbReference>
<feature type="coiled-coil region" evidence="2">
    <location>
        <begin position="41"/>
        <end position="68"/>
    </location>
</feature>
<dbReference type="RefSeq" id="XP_009052836.1">
    <property type="nucleotide sequence ID" value="XM_009054588.1"/>
</dbReference>
<feature type="coiled-coil region" evidence="2">
    <location>
        <begin position="582"/>
        <end position="609"/>
    </location>
</feature>
<dbReference type="OMA" id="IEWSPPP"/>
<dbReference type="PANTHER" id="PTHR45920">
    <property type="entry name" value="FORMIN HOMOLOGY 2 DOMAIN CONTAINING, ISOFORM I"/>
    <property type="match status" value="1"/>
</dbReference>
<comment type="similarity">
    <text evidence="1">Belongs to the formin homology family. Cappuccino subfamily.</text>
</comment>
<dbReference type="Proteomes" id="UP000030746">
    <property type="component" value="Unassembled WGS sequence"/>
</dbReference>
<dbReference type="GeneID" id="20238188"/>
<dbReference type="GO" id="GO:0005737">
    <property type="term" value="C:cytoplasm"/>
    <property type="evidence" value="ECO:0007669"/>
    <property type="project" value="UniProtKB-ARBA"/>
</dbReference>
<dbReference type="GO" id="GO:0005856">
    <property type="term" value="C:cytoskeleton"/>
    <property type="evidence" value="ECO:0007669"/>
    <property type="project" value="TreeGrafter"/>
</dbReference>
<dbReference type="CTD" id="20238188"/>
<dbReference type="Pfam" id="PF02181">
    <property type="entry name" value="FH2"/>
    <property type="match status" value="1"/>
</dbReference>
<proteinExistence type="inferred from homology"/>
<evidence type="ECO:0000313" key="6">
    <source>
        <dbReference type="Proteomes" id="UP000030746"/>
    </source>
</evidence>
<dbReference type="AlphaFoldDB" id="V4AHU6"/>
<feature type="coiled-coil region" evidence="2">
    <location>
        <begin position="691"/>
        <end position="718"/>
    </location>
</feature>